<name>A0ABS2NY97_9BACI</name>
<evidence type="ECO:0000256" key="3">
    <source>
        <dbReference type="PROSITE-ProRule" id="PRU00335"/>
    </source>
</evidence>
<proteinExistence type="predicted"/>
<dbReference type="InterPro" id="IPR001647">
    <property type="entry name" value="HTH_TetR"/>
</dbReference>
<dbReference type="Pfam" id="PF14278">
    <property type="entry name" value="TetR_C_8"/>
    <property type="match status" value="1"/>
</dbReference>
<dbReference type="PANTHER" id="PTHR43479:SF7">
    <property type="entry name" value="TETR-FAMILY TRANSCRIPTIONAL REGULATOR"/>
    <property type="match status" value="1"/>
</dbReference>
<dbReference type="Proteomes" id="UP000737402">
    <property type="component" value="Unassembled WGS sequence"/>
</dbReference>
<dbReference type="InterPro" id="IPR050624">
    <property type="entry name" value="HTH-type_Tx_Regulator"/>
</dbReference>
<evidence type="ECO:0000313" key="6">
    <source>
        <dbReference type="Proteomes" id="UP000737402"/>
    </source>
</evidence>
<evidence type="ECO:0000259" key="4">
    <source>
        <dbReference type="PROSITE" id="PS50977"/>
    </source>
</evidence>
<keyword evidence="2 3" id="KW-0238">DNA-binding</keyword>
<gene>
    <name evidence="5" type="ORF">JOC95_001478</name>
</gene>
<evidence type="ECO:0000256" key="1">
    <source>
        <dbReference type="ARBA" id="ARBA00022491"/>
    </source>
</evidence>
<keyword evidence="1" id="KW-0678">Repressor</keyword>
<dbReference type="Pfam" id="PF00440">
    <property type="entry name" value="TetR_N"/>
    <property type="match status" value="1"/>
</dbReference>
<organism evidence="5 6">
    <name type="scientific">Sutcliffiella tianshenii</name>
    <dbReference type="NCBI Taxonomy" id="1463404"/>
    <lineage>
        <taxon>Bacteria</taxon>
        <taxon>Bacillati</taxon>
        <taxon>Bacillota</taxon>
        <taxon>Bacilli</taxon>
        <taxon>Bacillales</taxon>
        <taxon>Bacillaceae</taxon>
        <taxon>Sutcliffiella</taxon>
    </lineage>
</organism>
<dbReference type="PANTHER" id="PTHR43479">
    <property type="entry name" value="ACREF/ENVCD OPERON REPRESSOR-RELATED"/>
    <property type="match status" value="1"/>
</dbReference>
<dbReference type="RefSeq" id="WP_204414794.1">
    <property type="nucleotide sequence ID" value="NZ_JAFBED010000003.1"/>
</dbReference>
<dbReference type="InterPro" id="IPR009057">
    <property type="entry name" value="Homeodomain-like_sf"/>
</dbReference>
<reference evidence="5 6" key="1">
    <citation type="submission" date="2021-01" db="EMBL/GenBank/DDBJ databases">
        <title>Genomic Encyclopedia of Type Strains, Phase IV (KMG-IV): sequencing the most valuable type-strain genomes for metagenomic binning, comparative biology and taxonomic classification.</title>
        <authorList>
            <person name="Goeker M."/>
        </authorList>
    </citation>
    <scope>NUCLEOTIDE SEQUENCE [LARGE SCALE GENOMIC DNA]</scope>
    <source>
        <strain evidence="5 6">DSM 25879</strain>
    </source>
</reference>
<dbReference type="EMBL" id="JAFBED010000003">
    <property type="protein sequence ID" value="MBM7619626.1"/>
    <property type="molecule type" value="Genomic_DNA"/>
</dbReference>
<evidence type="ECO:0000256" key="2">
    <source>
        <dbReference type="ARBA" id="ARBA00023125"/>
    </source>
</evidence>
<dbReference type="InterPro" id="IPR039532">
    <property type="entry name" value="TetR_C_Firmicutes"/>
</dbReference>
<comment type="caution">
    <text evidence="5">The sequence shown here is derived from an EMBL/GenBank/DDBJ whole genome shotgun (WGS) entry which is preliminary data.</text>
</comment>
<feature type="domain" description="HTH tetR-type" evidence="4">
    <location>
        <begin position="10"/>
        <end position="70"/>
    </location>
</feature>
<sequence length="201" mass="23336">MEEKQDLRVIKTKRAIREALLKLVKEKDFAKVSVSDLCAYAEINRGTFYLHYQDKFDLLQRIEQELLDTLKELMSKRLANKMEHFVGHPEFLLQFATELFRYVDKEAEVFSMLLLDSVSPMFPNKLKDLIRGNFLRAQKEEFDPSTLSIPFDYLMAYATSANVGLMQQWLAEGRNNPPEKMAEVLVTITLMGPVRAMGYKT</sequence>
<keyword evidence="6" id="KW-1185">Reference proteome</keyword>
<dbReference type="PROSITE" id="PS50977">
    <property type="entry name" value="HTH_TETR_2"/>
    <property type="match status" value="1"/>
</dbReference>
<feature type="DNA-binding region" description="H-T-H motif" evidence="3">
    <location>
        <begin position="33"/>
        <end position="52"/>
    </location>
</feature>
<dbReference type="SUPFAM" id="SSF46689">
    <property type="entry name" value="Homeodomain-like"/>
    <property type="match status" value="1"/>
</dbReference>
<protein>
    <submittedName>
        <fullName evidence="5">AcrR family transcriptional regulator</fullName>
    </submittedName>
</protein>
<accession>A0ABS2NY97</accession>
<dbReference type="Gene3D" id="1.10.357.10">
    <property type="entry name" value="Tetracycline Repressor, domain 2"/>
    <property type="match status" value="1"/>
</dbReference>
<evidence type="ECO:0000313" key="5">
    <source>
        <dbReference type="EMBL" id="MBM7619626.1"/>
    </source>
</evidence>